<name>A0A6I4STL6_9SPHN</name>
<dbReference type="GO" id="GO:0004252">
    <property type="term" value="F:serine-type endopeptidase activity"/>
    <property type="evidence" value="ECO:0007669"/>
    <property type="project" value="TreeGrafter"/>
</dbReference>
<sequence length="650" mass="70041">MKSTLGKVAAALLLALAFSTPVRATDPPPLNAYGDLPAFEDAAISRSGNSLAIVALDSGQRKLMLFDGDLKPTRSLTVEDLKILSIQWIGDDAVLMVTSQTEDLGIHFTVDQAELSRGVVVPVEPEKEITVVFAKQGGILGALFGMYGLREVDGQWTGYFGGVRMARKESTQNYYLEHMRPSLIEWNFAKDATHTAAPEARAGSWRGWLVDGSGEVAATLDVRYETGDWVIAGPEGNRLAAGHHPRGAVGLVALGREGTSLIYAAEDDAGNSEWYEVPLSGGEPSIYLPDEQVVRAYRDPSSARIIGYLRRETTDRQVFFDPRQQELADKIGSAFKGKRARIVDWTPDFSTVLVRTSGNGDSGTWYLLRAATLQAAYIGSERPAIGEAQVGLISTFNYQAGDGVDLDGILTLPPGREAKNLPIVVMPHGGPGSYDVETFDWWAQAYASRGYAVFQPNFRGSTNRDEAFQRAGWGQWGRKMQSDITDGLKALADKGIVDAKRACIVGASYGGYAALAGVTVEQGVYRCAVAVAGVSDLNLLFKAENTGSGSNPMVKTSLLAELGPRSGFAEVSPARLASRADAPILLIHGQDDTVVPFEQSAKMADALKDAGKPYEMVVLREEDHNLSRAATRKQMLAATVAFVEKNNPAD</sequence>
<dbReference type="PANTHER" id="PTHR42776:SF27">
    <property type="entry name" value="DIPEPTIDYL PEPTIDASE FAMILY MEMBER 6"/>
    <property type="match status" value="1"/>
</dbReference>
<keyword evidence="1" id="KW-0378">Hydrolase</keyword>
<organism evidence="4 5">
    <name type="scientific">Croceibacterium salegens</name>
    <dbReference type="NCBI Taxonomy" id="1737568"/>
    <lineage>
        <taxon>Bacteria</taxon>
        <taxon>Pseudomonadati</taxon>
        <taxon>Pseudomonadota</taxon>
        <taxon>Alphaproteobacteria</taxon>
        <taxon>Sphingomonadales</taxon>
        <taxon>Erythrobacteraceae</taxon>
        <taxon>Croceibacterium</taxon>
    </lineage>
</organism>
<dbReference type="Proteomes" id="UP000433652">
    <property type="component" value="Unassembled WGS sequence"/>
</dbReference>
<evidence type="ECO:0000313" key="5">
    <source>
        <dbReference type="Proteomes" id="UP000433652"/>
    </source>
</evidence>
<evidence type="ECO:0000259" key="3">
    <source>
        <dbReference type="Pfam" id="PF00326"/>
    </source>
</evidence>
<dbReference type="InterPro" id="IPR001375">
    <property type="entry name" value="Peptidase_S9_cat"/>
</dbReference>
<evidence type="ECO:0000256" key="1">
    <source>
        <dbReference type="ARBA" id="ARBA00022801"/>
    </source>
</evidence>
<comment type="caution">
    <text evidence="4">The sequence shown here is derived from an EMBL/GenBank/DDBJ whole genome shotgun (WGS) entry which is preliminary data.</text>
</comment>
<proteinExistence type="predicted"/>
<reference evidence="4 5" key="1">
    <citation type="submission" date="2019-12" db="EMBL/GenBank/DDBJ databases">
        <title>Genomic-based taxomic classification of the family Erythrobacteraceae.</title>
        <authorList>
            <person name="Xu L."/>
        </authorList>
    </citation>
    <scope>NUCLEOTIDE SEQUENCE [LARGE SCALE GENOMIC DNA]</scope>
    <source>
        <strain evidence="4 5">MCCC 1K01500</strain>
    </source>
</reference>
<dbReference type="Pfam" id="PF00326">
    <property type="entry name" value="Peptidase_S9"/>
    <property type="match status" value="1"/>
</dbReference>
<keyword evidence="2" id="KW-0732">Signal</keyword>
<dbReference type="SUPFAM" id="SSF82171">
    <property type="entry name" value="DPP6 N-terminal domain-like"/>
    <property type="match status" value="1"/>
</dbReference>
<dbReference type="Gene3D" id="3.40.50.1820">
    <property type="entry name" value="alpha/beta hydrolase"/>
    <property type="match status" value="1"/>
</dbReference>
<dbReference type="RefSeq" id="WP_159793398.1">
    <property type="nucleotide sequence ID" value="NZ_WTYM01000033.1"/>
</dbReference>
<dbReference type="AlphaFoldDB" id="A0A6I4STL6"/>
<dbReference type="InterPro" id="IPR029058">
    <property type="entry name" value="AB_hydrolase_fold"/>
</dbReference>
<dbReference type="SUPFAM" id="SSF53474">
    <property type="entry name" value="alpha/beta-Hydrolases"/>
    <property type="match status" value="1"/>
</dbReference>
<feature type="signal peptide" evidence="2">
    <location>
        <begin position="1"/>
        <end position="24"/>
    </location>
</feature>
<accession>A0A6I4STL6</accession>
<dbReference type="EMBL" id="WTYM01000033">
    <property type="protein sequence ID" value="MXO59203.1"/>
    <property type="molecule type" value="Genomic_DNA"/>
</dbReference>
<evidence type="ECO:0000256" key="2">
    <source>
        <dbReference type="SAM" id="SignalP"/>
    </source>
</evidence>
<dbReference type="PANTHER" id="PTHR42776">
    <property type="entry name" value="SERINE PEPTIDASE S9 FAMILY MEMBER"/>
    <property type="match status" value="1"/>
</dbReference>
<dbReference type="GO" id="GO:0006508">
    <property type="term" value="P:proteolysis"/>
    <property type="evidence" value="ECO:0007669"/>
    <property type="project" value="InterPro"/>
</dbReference>
<protein>
    <submittedName>
        <fullName evidence="4">Prolyl oligopeptidase family serine peptidase</fullName>
    </submittedName>
</protein>
<feature type="chain" id="PRO_5026028784" evidence="2">
    <location>
        <begin position="25"/>
        <end position="650"/>
    </location>
</feature>
<evidence type="ECO:0000313" key="4">
    <source>
        <dbReference type="EMBL" id="MXO59203.1"/>
    </source>
</evidence>
<gene>
    <name evidence="4" type="ORF">GRI89_06580</name>
</gene>
<dbReference type="OrthoDB" id="1094230at2"/>
<keyword evidence="5" id="KW-1185">Reference proteome</keyword>
<feature type="domain" description="Peptidase S9 prolyl oligopeptidase catalytic" evidence="3">
    <location>
        <begin position="438"/>
        <end position="645"/>
    </location>
</feature>